<dbReference type="Proteomes" id="UP000665043">
    <property type="component" value="Chromosome"/>
</dbReference>
<dbReference type="InterPro" id="IPR036390">
    <property type="entry name" value="WH_DNA-bd_sf"/>
</dbReference>
<gene>
    <name evidence="3" type="ORF">ERJ70_15755</name>
</gene>
<dbReference type="Gene3D" id="1.10.10.10">
    <property type="entry name" value="Winged helix-like DNA-binding domain superfamily/Winged helix DNA-binding domain"/>
    <property type="match status" value="1"/>
</dbReference>
<dbReference type="SUPFAM" id="SSF46785">
    <property type="entry name" value="Winged helix' DNA-binding domain"/>
    <property type="match status" value="1"/>
</dbReference>
<dbReference type="EMBL" id="CP046956">
    <property type="protein sequence ID" value="QTN00621.1"/>
    <property type="molecule type" value="Genomic_DNA"/>
</dbReference>
<dbReference type="CDD" id="cd00090">
    <property type="entry name" value="HTH_ARSR"/>
    <property type="match status" value="1"/>
</dbReference>
<protein>
    <submittedName>
        <fullName evidence="3">PadR family transcriptional regulator</fullName>
    </submittedName>
</protein>
<keyword evidence="1" id="KW-0238">DNA-binding</keyword>
<name>A0ABX7VY87_9BACI</name>
<dbReference type="RefSeq" id="WP_209365754.1">
    <property type="nucleotide sequence ID" value="NZ_CP046956.1"/>
</dbReference>
<keyword evidence="4" id="KW-1185">Reference proteome</keyword>
<organism evidence="3 4">
    <name type="scientific">Sediminibacillus dalangtanensis</name>
    <dbReference type="NCBI Taxonomy" id="2729421"/>
    <lineage>
        <taxon>Bacteria</taxon>
        <taxon>Bacillati</taxon>
        <taxon>Bacillota</taxon>
        <taxon>Bacilli</taxon>
        <taxon>Bacillales</taxon>
        <taxon>Bacillaceae</taxon>
        <taxon>Sediminibacillus</taxon>
    </lineage>
</organism>
<sequence length="107" mass="12823">MDKEMMKGSIDLLIMSLIAQRDLYGYQITKILKQLSDDTYEMSEGTLYSALKRLERKQWIESYWSETEHGRRKYYRLTDEGGSELKRKQENWKMIESLVQKSTEGWV</sequence>
<dbReference type="InterPro" id="IPR052509">
    <property type="entry name" value="Metal_resp_DNA-bind_regulator"/>
</dbReference>
<dbReference type="PANTHER" id="PTHR33169:SF25">
    <property type="entry name" value="DNA-BINDING PROTEIN YIZB-RELATED"/>
    <property type="match status" value="1"/>
</dbReference>
<proteinExistence type="predicted"/>
<evidence type="ECO:0000259" key="2">
    <source>
        <dbReference type="Pfam" id="PF03551"/>
    </source>
</evidence>
<dbReference type="PANTHER" id="PTHR33169">
    <property type="entry name" value="PADR-FAMILY TRANSCRIPTIONAL REGULATOR"/>
    <property type="match status" value="1"/>
</dbReference>
<dbReference type="Pfam" id="PF03551">
    <property type="entry name" value="PadR"/>
    <property type="match status" value="1"/>
</dbReference>
<dbReference type="InterPro" id="IPR036388">
    <property type="entry name" value="WH-like_DNA-bd_sf"/>
</dbReference>
<dbReference type="InterPro" id="IPR011991">
    <property type="entry name" value="ArsR-like_HTH"/>
</dbReference>
<feature type="domain" description="Transcription regulator PadR N-terminal" evidence="2">
    <location>
        <begin position="14"/>
        <end position="86"/>
    </location>
</feature>
<reference evidence="3 4" key="1">
    <citation type="submission" date="2019-12" db="EMBL/GenBank/DDBJ databases">
        <title>The whole genome sequencing of a strain isolated from a Mars analog, Dalangtan Playa.</title>
        <authorList>
            <person name="Huang T."/>
        </authorList>
    </citation>
    <scope>NUCLEOTIDE SEQUENCE [LARGE SCALE GENOMIC DNA]</scope>
    <source>
        <strain evidence="3 4">DP4-553-S</strain>
    </source>
</reference>
<dbReference type="InterPro" id="IPR005149">
    <property type="entry name" value="Tscrpt_reg_PadR_N"/>
</dbReference>
<evidence type="ECO:0000256" key="1">
    <source>
        <dbReference type="ARBA" id="ARBA00023125"/>
    </source>
</evidence>
<evidence type="ECO:0000313" key="4">
    <source>
        <dbReference type="Proteomes" id="UP000665043"/>
    </source>
</evidence>
<evidence type="ECO:0000313" key="3">
    <source>
        <dbReference type="EMBL" id="QTN00621.1"/>
    </source>
</evidence>
<accession>A0ABX7VY87</accession>